<organism evidence="3 4">
    <name type="scientific">Neohortaea acidophila</name>
    <dbReference type="NCBI Taxonomy" id="245834"/>
    <lineage>
        <taxon>Eukaryota</taxon>
        <taxon>Fungi</taxon>
        <taxon>Dikarya</taxon>
        <taxon>Ascomycota</taxon>
        <taxon>Pezizomycotina</taxon>
        <taxon>Dothideomycetes</taxon>
        <taxon>Dothideomycetidae</taxon>
        <taxon>Mycosphaerellales</taxon>
        <taxon>Teratosphaeriaceae</taxon>
        <taxon>Neohortaea</taxon>
    </lineage>
</organism>
<feature type="non-terminal residue" evidence="3">
    <location>
        <position position="1"/>
    </location>
</feature>
<proteinExistence type="predicted"/>
<dbReference type="AlphaFoldDB" id="A0A6A6PJS2"/>
<feature type="non-terminal residue" evidence="3">
    <location>
        <position position="239"/>
    </location>
</feature>
<protein>
    <recommendedName>
        <fullName evidence="1">methionyl-tRNA formyltransferase</fullName>
        <ecNumber evidence="1">2.1.2.9</ecNumber>
    </recommendedName>
</protein>
<dbReference type="EMBL" id="MU001640">
    <property type="protein sequence ID" value="KAF2479951.1"/>
    <property type="molecule type" value="Genomic_DNA"/>
</dbReference>
<name>A0A6A6PJS2_9PEZI</name>
<dbReference type="GeneID" id="54471300"/>
<evidence type="ECO:0000313" key="4">
    <source>
        <dbReference type="Proteomes" id="UP000799767"/>
    </source>
</evidence>
<dbReference type="InterPro" id="IPR002376">
    <property type="entry name" value="Formyl_transf_N"/>
</dbReference>
<evidence type="ECO:0000259" key="2">
    <source>
        <dbReference type="Pfam" id="PF00551"/>
    </source>
</evidence>
<keyword evidence="3" id="KW-0808">Transferase</keyword>
<dbReference type="OrthoDB" id="10268103at2759"/>
<reference evidence="3" key="1">
    <citation type="journal article" date="2020" name="Stud. Mycol.">
        <title>101 Dothideomycetes genomes: a test case for predicting lifestyles and emergence of pathogens.</title>
        <authorList>
            <person name="Haridas S."/>
            <person name="Albert R."/>
            <person name="Binder M."/>
            <person name="Bloem J."/>
            <person name="Labutti K."/>
            <person name="Salamov A."/>
            <person name="Andreopoulos B."/>
            <person name="Baker S."/>
            <person name="Barry K."/>
            <person name="Bills G."/>
            <person name="Bluhm B."/>
            <person name="Cannon C."/>
            <person name="Castanera R."/>
            <person name="Culley D."/>
            <person name="Daum C."/>
            <person name="Ezra D."/>
            <person name="Gonzalez J."/>
            <person name="Henrissat B."/>
            <person name="Kuo A."/>
            <person name="Liang C."/>
            <person name="Lipzen A."/>
            <person name="Lutzoni F."/>
            <person name="Magnuson J."/>
            <person name="Mondo S."/>
            <person name="Nolan M."/>
            <person name="Ohm R."/>
            <person name="Pangilinan J."/>
            <person name="Park H.-J."/>
            <person name="Ramirez L."/>
            <person name="Alfaro M."/>
            <person name="Sun H."/>
            <person name="Tritt A."/>
            <person name="Yoshinaga Y."/>
            <person name="Zwiers L.-H."/>
            <person name="Turgeon B."/>
            <person name="Goodwin S."/>
            <person name="Spatafora J."/>
            <person name="Crous P."/>
            <person name="Grigoriev I."/>
        </authorList>
    </citation>
    <scope>NUCLEOTIDE SEQUENCE</scope>
    <source>
        <strain evidence="3">CBS 113389</strain>
    </source>
</reference>
<dbReference type="EC" id="2.1.2.9" evidence="1"/>
<dbReference type="RefSeq" id="XP_033586521.1">
    <property type="nucleotide sequence ID" value="XM_033730298.1"/>
</dbReference>
<evidence type="ECO:0000256" key="1">
    <source>
        <dbReference type="ARBA" id="ARBA00012261"/>
    </source>
</evidence>
<keyword evidence="4" id="KW-1185">Reference proteome</keyword>
<gene>
    <name evidence="3" type="ORF">BDY17DRAFT_236135</name>
</gene>
<evidence type="ECO:0000313" key="3">
    <source>
        <dbReference type="EMBL" id="KAF2479951.1"/>
    </source>
</evidence>
<dbReference type="Proteomes" id="UP000799767">
    <property type="component" value="Unassembled WGS sequence"/>
</dbReference>
<dbReference type="PANTHER" id="PTHR11138">
    <property type="entry name" value="METHIONYL-TRNA FORMYLTRANSFERASE"/>
    <property type="match status" value="1"/>
</dbReference>
<dbReference type="Pfam" id="PF00551">
    <property type="entry name" value="Formyl_trans_N"/>
    <property type="match status" value="1"/>
</dbReference>
<dbReference type="Gene3D" id="3.40.50.12230">
    <property type="match status" value="1"/>
</dbReference>
<dbReference type="InterPro" id="IPR036477">
    <property type="entry name" value="Formyl_transf_N_sf"/>
</dbReference>
<feature type="domain" description="Formyl transferase N-terminal" evidence="2">
    <location>
        <begin position="3"/>
        <end position="180"/>
    </location>
</feature>
<dbReference type="GO" id="GO:0004479">
    <property type="term" value="F:methionyl-tRNA formyltransferase activity"/>
    <property type="evidence" value="ECO:0007669"/>
    <property type="project" value="UniProtKB-EC"/>
</dbReference>
<sequence>PLNILFCGSDAFSIYSLRALHALQTTQPHAIHSIEVVCRPDKRVGRNLKNVRQVPIKSIAEELELPLHQLDTFKGWSPAPRTNLVVAVSFGLLVPARILGAAKYGGLNVHPSLLPDLRGPAPIPRALLGRRERTGVTLQTMHPTQFDRGVVLERTAGVDVEGETVGSLVDALGRRGAELLCGAIERGLFLGPFDGGEARVDAGDCEYASKITAEDRRVNWTTWSSEEILLRDRVLGRLW</sequence>
<dbReference type="PANTHER" id="PTHR11138:SF5">
    <property type="entry name" value="METHIONYL-TRNA FORMYLTRANSFERASE, MITOCHONDRIAL"/>
    <property type="match status" value="1"/>
</dbReference>
<dbReference type="CDD" id="cd08646">
    <property type="entry name" value="FMT_core_Met-tRNA-FMT_N"/>
    <property type="match status" value="1"/>
</dbReference>
<dbReference type="InterPro" id="IPR041711">
    <property type="entry name" value="Met-tRNA-FMT_N"/>
</dbReference>
<accession>A0A6A6PJS2</accession>
<dbReference type="SUPFAM" id="SSF53328">
    <property type="entry name" value="Formyltransferase"/>
    <property type="match status" value="1"/>
</dbReference>
<dbReference type="GO" id="GO:0005739">
    <property type="term" value="C:mitochondrion"/>
    <property type="evidence" value="ECO:0007669"/>
    <property type="project" value="TreeGrafter"/>
</dbReference>